<comment type="caution">
    <text evidence="2">The sequence shown here is derived from an EMBL/GenBank/DDBJ whole genome shotgun (WGS) entry which is preliminary data.</text>
</comment>
<feature type="transmembrane region" description="Helical" evidence="1">
    <location>
        <begin position="74"/>
        <end position="95"/>
    </location>
</feature>
<dbReference type="Proteomes" id="UP000256900">
    <property type="component" value="Unassembled WGS sequence"/>
</dbReference>
<keyword evidence="1" id="KW-1133">Transmembrane helix</keyword>
<keyword evidence="1" id="KW-0472">Membrane</keyword>
<sequence>MSTSTGLAKAVTALDVLVASGFALAGLLRPQAILPAGFAPTPAASVFAMYAAARTLPLAAFVLIAIFKNWRATLIVLGTLAGIIQFLDFFVGLAQHDAGKSIGPLVLALLQAAAVFVLYREPETRKI</sequence>
<gene>
    <name evidence="2" type="ORF">DES32_0986</name>
</gene>
<evidence type="ECO:0000313" key="2">
    <source>
        <dbReference type="EMBL" id="REF87366.1"/>
    </source>
</evidence>
<organism evidence="2 3">
    <name type="scientific">Methylovirgula ligni</name>
    <dbReference type="NCBI Taxonomy" id="569860"/>
    <lineage>
        <taxon>Bacteria</taxon>
        <taxon>Pseudomonadati</taxon>
        <taxon>Pseudomonadota</taxon>
        <taxon>Alphaproteobacteria</taxon>
        <taxon>Hyphomicrobiales</taxon>
        <taxon>Beijerinckiaceae</taxon>
        <taxon>Methylovirgula</taxon>
    </lineage>
</organism>
<evidence type="ECO:0000313" key="3">
    <source>
        <dbReference type="Proteomes" id="UP000256900"/>
    </source>
</evidence>
<dbReference type="EMBL" id="QUMO01000002">
    <property type="protein sequence ID" value="REF87366.1"/>
    <property type="molecule type" value="Genomic_DNA"/>
</dbReference>
<proteinExistence type="predicted"/>
<feature type="transmembrane region" description="Helical" evidence="1">
    <location>
        <begin position="101"/>
        <end position="119"/>
    </location>
</feature>
<reference evidence="2 3" key="1">
    <citation type="submission" date="2018-08" db="EMBL/GenBank/DDBJ databases">
        <title>Genomic Encyclopedia of Type Strains, Phase IV (KMG-IV): sequencing the most valuable type-strain genomes for metagenomic binning, comparative biology and taxonomic classification.</title>
        <authorList>
            <person name="Goeker M."/>
        </authorList>
    </citation>
    <scope>NUCLEOTIDE SEQUENCE [LARGE SCALE GENOMIC DNA]</scope>
    <source>
        <strain evidence="2 3">BW863</strain>
    </source>
</reference>
<dbReference type="RefSeq" id="WP_115835578.1">
    <property type="nucleotide sequence ID" value="NZ_CP025086.1"/>
</dbReference>
<dbReference type="AlphaFoldDB" id="A0A3D9Z7W3"/>
<keyword evidence="1" id="KW-0812">Transmembrane</keyword>
<protein>
    <submittedName>
        <fullName evidence="2">Uncharacterized protein</fullName>
    </submittedName>
</protein>
<dbReference type="OrthoDB" id="8233920at2"/>
<feature type="transmembrane region" description="Helical" evidence="1">
    <location>
        <begin position="7"/>
        <end position="27"/>
    </location>
</feature>
<evidence type="ECO:0000256" key="1">
    <source>
        <dbReference type="SAM" id="Phobius"/>
    </source>
</evidence>
<name>A0A3D9Z7W3_9HYPH</name>
<accession>A0A3D9Z7W3</accession>
<keyword evidence="3" id="KW-1185">Reference proteome</keyword>
<feature type="transmembrane region" description="Helical" evidence="1">
    <location>
        <begin position="47"/>
        <end position="67"/>
    </location>
</feature>